<dbReference type="EMBL" id="QBMN01000107">
    <property type="protein sequence ID" value="PZO38245.1"/>
    <property type="molecule type" value="Genomic_DNA"/>
</dbReference>
<dbReference type="Gene3D" id="1.10.260.40">
    <property type="entry name" value="lambda repressor-like DNA-binding domains"/>
    <property type="match status" value="1"/>
</dbReference>
<evidence type="ECO:0000259" key="1">
    <source>
        <dbReference type="PROSITE" id="PS50943"/>
    </source>
</evidence>
<dbReference type="InterPro" id="IPR001387">
    <property type="entry name" value="Cro/C1-type_HTH"/>
</dbReference>
<reference evidence="3" key="1">
    <citation type="submission" date="2018-04" db="EMBL/GenBank/DDBJ databases">
        <authorList>
            <person name="Cornet L."/>
        </authorList>
    </citation>
    <scope>NUCLEOTIDE SEQUENCE [LARGE SCALE GENOMIC DNA]</scope>
</reference>
<dbReference type="AlphaFoldDB" id="A0A2W4XUC1"/>
<gene>
    <name evidence="2" type="ORF">DCF17_14900</name>
</gene>
<sequence>MGQAGKALRQVLETYGISQNQVAVKMGVGRSNVYRWVNEVRDPGAEMVLQLRDALQAINPEAGESFVKLYLGKDL</sequence>
<dbReference type="CDD" id="cd00093">
    <property type="entry name" value="HTH_XRE"/>
    <property type="match status" value="1"/>
</dbReference>
<dbReference type="SUPFAM" id="SSF47413">
    <property type="entry name" value="lambda repressor-like DNA-binding domains"/>
    <property type="match status" value="1"/>
</dbReference>
<comment type="caution">
    <text evidence="2">The sequence shown here is derived from an EMBL/GenBank/DDBJ whole genome shotgun (WGS) entry which is preliminary data.</text>
</comment>
<evidence type="ECO:0000313" key="3">
    <source>
        <dbReference type="Proteomes" id="UP000249081"/>
    </source>
</evidence>
<dbReference type="GO" id="GO:0003677">
    <property type="term" value="F:DNA binding"/>
    <property type="evidence" value="ECO:0007669"/>
    <property type="project" value="InterPro"/>
</dbReference>
<accession>A0A2W4XUC1</accession>
<organism evidence="2 3">
    <name type="scientific">Shackletoniella antarctica</name>
    <dbReference type="NCBI Taxonomy" id="268115"/>
    <lineage>
        <taxon>Bacteria</taxon>
        <taxon>Bacillati</taxon>
        <taxon>Cyanobacteriota</taxon>
        <taxon>Cyanophyceae</taxon>
        <taxon>Oculatellales</taxon>
        <taxon>Oculatellaceae</taxon>
        <taxon>Shackletoniella</taxon>
    </lineage>
</organism>
<dbReference type="Proteomes" id="UP000249081">
    <property type="component" value="Unassembled WGS sequence"/>
</dbReference>
<protein>
    <submittedName>
        <fullName evidence="2">XRE family transcriptional regulator</fullName>
    </submittedName>
</protein>
<dbReference type="PROSITE" id="PS50943">
    <property type="entry name" value="HTH_CROC1"/>
    <property type="match status" value="1"/>
</dbReference>
<proteinExistence type="predicted"/>
<dbReference type="SMART" id="SM00530">
    <property type="entry name" value="HTH_XRE"/>
    <property type="match status" value="1"/>
</dbReference>
<feature type="domain" description="HTH cro/C1-type" evidence="1">
    <location>
        <begin position="8"/>
        <end position="65"/>
    </location>
</feature>
<reference evidence="2 3" key="2">
    <citation type="submission" date="2018-06" db="EMBL/GenBank/DDBJ databases">
        <title>Metagenomic assembly of (sub)arctic Cyanobacteria and their associated microbiome from non-axenic cultures.</title>
        <authorList>
            <person name="Baurain D."/>
        </authorList>
    </citation>
    <scope>NUCLEOTIDE SEQUENCE [LARGE SCALE GENOMIC DNA]</scope>
    <source>
        <strain evidence="2">ULC041bin1</strain>
    </source>
</reference>
<name>A0A2W4XUC1_9CYAN</name>
<dbReference type="InterPro" id="IPR010982">
    <property type="entry name" value="Lambda_DNA-bd_dom_sf"/>
</dbReference>
<dbReference type="Pfam" id="PF01381">
    <property type="entry name" value="HTH_3"/>
    <property type="match status" value="1"/>
</dbReference>
<evidence type="ECO:0000313" key="2">
    <source>
        <dbReference type="EMBL" id="PZO38245.1"/>
    </source>
</evidence>